<dbReference type="AlphaFoldDB" id="A0A1M4VVI0"/>
<dbReference type="OrthoDB" id="9791615at2"/>
<dbReference type="GO" id="GO:0043565">
    <property type="term" value="F:sequence-specific DNA binding"/>
    <property type="evidence" value="ECO:0007669"/>
    <property type="project" value="InterPro"/>
</dbReference>
<sequence length="291" mass="34916">MKAFDYEYYHETKPHVNPRFPYNTYLCTIPLDFTAISTHWHDELELIIIKKGQGRTDVDLISHEVQAGDIILVLPGQLHSISQLCDQHMEYENILFDTRLLYAQHPDICTTEYLRPFFERRYFVPSHIHSGYPYYPSLYACIEELDDICSRQEPYYELFIKSILYRFFFLLFSAQPRQEVSYAREQNIQRMKKVLTFVEENYMHPVSLSDAAGFLNFSPSHFMRFFKQNMDMTFTEYLNDYRLSISAKYLSETEESILWVAEQCGFSNLSYFNRLFKRKFNMTPREYRSAR</sequence>
<dbReference type="RefSeq" id="WP_072850209.1">
    <property type="nucleotide sequence ID" value="NZ_FQVI01000005.1"/>
</dbReference>
<dbReference type="InterPro" id="IPR020449">
    <property type="entry name" value="Tscrpt_reg_AraC-type_HTH"/>
</dbReference>
<dbReference type="PROSITE" id="PS00041">
    <property type="entry name" value="HTH_ARAC_FAMILY_1"/>
    <property type="match status" value="1"/>
</dbReference>
<evidence type="ECO:0000256" key="2">
    <source>
        <dbReference type="ARBA" id="ARBA00023125"/>
    </source>
</evidence>
<dbReference type="PRINTS" id="PR00032">
    <property type="entry name" value="HTHARAC"/>
</dbReference>
<dbReference type="SUPFAM" id="SSF46689">
    <property type="entry name" value="Homeodomain-like"/>
    <property type="match status" value="2"/>
</dbReference>
<dbReference type="Pfam" id="PF02311">
    <property type="entry name" value="AraC_binding"/>
    <property type="match status" value="1"/>
</dbReference>
<protein>
    <submittedName>
        <fullName evidence="5">AraC-type DNA-binding protein</fullName>
    </submittedName>
</protein>
<dbReference type="SUPFAM" id="SSF51215">
    <property type="entry name" value="Regulatory protein AraC"/>
    <property type="match status" value="1"/>
</dbReference>
<organism evidence="5 6">
    <name type="scientific">Lactonifactor longoviformis DSM 17459</name>
    <dbReference type="NCBI Taxonomy" id="1122155"/>
    <lineage>
        <taxon>Bacteria</taxon>
        <taxon>Bacillati</taxon>
        <taxon>Bacillota</taxon>
        <taxon>Clostridia</taxon>
        <taxon>Eubacteriales</taxon>
        <taxon>Clostridiaceae</taxon>
        <taxon>Lactonifactor</taxon>
    </lineage>
</organism>
<dbReference type="Gene3D" id="2.60.120.10">
    <property type="entry name" value="Jelly Rolls"/>
    <property type="match status" value="1"/>
</dbReference>
<dbReference type="Gene3D" id="1.10.10.60">
    <property type="entry name" value="Homeodomain-like"/>
    <property type="match status" value="2"/>
</dbReference>
<evidence type="ECO:0000256" key="3">
    <source>
        <dbReference type="ARBA" id="ARBA00023163"/>
    </source>
</evidence>
<dbReference type="InterPro" id="IPR018060">
    <property type="entry name" value="HTH_AraC"/>
</dbReference>
<proteinExistence type="predicted"/>
<evidence type="ECO:0000313" key="5">
    <source>
        <dbReference type="EMBL" id="SHE72986.1"/>
    </source>
</evidence>
<dbReference type="PROSITE" id="PS01124">
    <property type="entry name" value="HTH_ARAC_FAMILY_2"/>
    <property type="match status" value="1"/>
</dbReference>
<dbReference type="InterPro" id="IPR003313">
    <property type="entry name" value="AraC-bd"/>
</dbReference>
<evidence type="ECO:0000256" key="1">
    <source>
        <dbReference type="ARBA" id="ARBA00023015"/>
    </source>
</evidence>
<dbReference type="GO" id="GO:0003700">
    <property type="term" value="F:DNA-binding transcription factor activity"/>
    <property type="evidence" value="ECO:0007669"/>
    <property type="project" value="InterPro"/>
</dbReference>
<dbReference type="InterPro" id="IPR037923">
    <property type="entry name" value="HTH-like"/>
</dbReference>
<dbReference type="Proteomes" id="UP000184245">
    <property type="component" value="Unassembled WGS sequence"/>
</dbReference>
<keyword evidence="3" id="KW-0804">Transcription</keyword>
<dbReference type="STRING" id="1122155.SAMN02745158_01350"/>
<keyword evidence="1" id="KW-0805">Transcription regulation</keyword>
<dbReference type="EMBL" id="FQVI01000005">
    <property type="protein sequence ID" value="SHE72986.1"/>
    <property type="molecule type" value="Genomic_DNA"/>
</dbReference>
<dbReference type="InterPro" id="IPR018062">
    <property type="entry name" value="HTH_AraC-typ_CS"/>
</dbReference>
<feature type="domain" description="HTH araC/xylS-type" evidence="4">
    <location>
        <begin position="192"/>
        <end position="290"/>
    </location>
</feature>
<evidence type="ECO:0000313" key="6">
    <source>
        <dbReference type="Proteomes" id="UP000184245"/>
    </source>
</evidence>
<dbReference type="PANTHER" id="PTHR43280">
    <property type="entry name" value="ARAC-FAMILY TRANSCRIPTIONAL REGULATOR"/>
    <property type="match status" value="1"/>
</dbReference>
<evidence type="ECO:0000259" key="4">
    <source>
        <dbReference type="PROSITE" id="PS01124"/>
    </source>
</evidence>
<reference evidence="5 6" key="1">
    <citation type="submission" date="2016-11" db="EMBL/GenBank/DDBJ databases">
        <authorList>
            <person name="Jaros S."/>
            <person name="Januszkiewicz K."/>
            <person name="Wedrychowicz H."/>
        </authorList>
    </citation>
    <scope>NUCLEOTIDE SEQUENCE [LARGE SCALE GENOMIC DNA]</scope>
    <source>
        <strain evidence="5 6">DSM 17459</strain>
    </source>
</reference>
<accession>A0A1M4VVI0</accession>
<keyword evidence="2 5" id="KW-0238">DNA-binding</keyword>
<dbReference type="InterPro" id="IPR009057">
    <property type="entry name" value="Homeodomain-like_sf"/>
</dbReference>
<dbReference type="SMART" id="SM00342">
    <property type="entry name" value="HTH_ARAC"/>
    <property type="match status" value="1"/>
</dbReference>
<dbReference type="InterPro" id="IPR014710">
    <property type="entry name" value="RmlC-like_jellyroll"/>
</dbReference>
<name>A0A1M4VVI0_9CLOT</name>
<dbReference type="PANTHER" id="PTHR43280:SF2">
    <property type="entry name" value="HTH-TYPE TRANSCRIPTIONAL REGULATOR EXSA"/>
    <property type="match status" value="1"/>
</dbReference>
<gene>
    <name evidence="5" type="ORF">SAMN02745158_01350</name>
</gene>
<keyword evidence="6" id="KW-1185">Reference proteome</keyword>
<dbReference type="Pfam" id="PF12833">
    <property type="entry name" value="HTH_18"/>
    <property type="match status" value="1"/>
</dbReference>